<gene>
    <name evidence="1" type="ORF">J2W48_003027</name>
</gene>
<reference evidence="1 2" key="1">
    <citation type="submission" date="2023-07" db="EMBL/GenBank/DDBJ databases">
        <title>Sorghum-associated microbial communities from plants grown in Nebraska, USA.</title>
        <authorList>
            <person name="Schachtman D."/>
        </authorList>
    </citation>
    <scope>NUCLEOTIDE SEQUENCE [LARGE SCALE GENOMIC DNA]</scope>
    <source>
        <strain evidence="1 2">4129</strain>
    </source>
</reference>
<evidence type="ECO:0000313" key="1">
    <source>
        <dbReference type="EMBL" id="MDR7211076.1"/>
    </source>
</evidence>
<organism evidence="1 2">
    <name type="scientific">Flavobacterium piscis</name>
    <dbReference type="NCBI Taxonomy" id="1114874"/>
    <lineage>
        <taxon>Bacteria</taxon>
        <taxon>Pseudomonadati</taxon>
        <taxon>Bacteroidota</taxon>
        <taxon>Flavobacteriia</taxon>
        <taxon>Flavobacteriales</taxon>
        <taxon>Flavobacteriaceae</taxon>
        <taxon>Flavobacterium</taxon>
    </lineage>
</organism>
<dbReference type="Proteomes" id="UP001269081">
    <property type="component" value="Unassembled WGS sequence"/>
</dbReference>
<accession>A0ABU1YC46</accession>
<name>A0ABU1YC46_9FLAO</name>
<dbReference type="EMBL" id="JAVDWQ010000010">
    <property type="protein sequence ID" value="MDR7211076.1"/>
    <property type="molecule type" value="Genomic_DNA"/>
</dbReference>
<evidence type="ECO:0008006" key="3">
    <source>
        <dbReference type="Google" id="ProtNLM"/>
    </source>
</evidence>
<evidence type="ECO:0000313" key="2">
    <source>
        <dbReference type="Proteomes" id="UP001269081"/>
    </source>
</evidence>
<sequence length="60" mass="7103">MKIKETKMLQEKRLDDICQLKGVNYASLKTLLESVKTKKLLKRNNYHQQKINDIIEKATK</sequence>
<comment type="caution">
    <text evidence="1">The sequence shown here is derived from an EMBL/GenBank/DDBJ whole genome shotgun (WGS) entry which is preliminary data.</text>
</comment>
<protein>
    <recommendedName>
        <fullName evidence="3">50S ribosomal protein L29</fullName>
    </recommendedName>
</protein>
<proteinExistence type="predicted"/>
<keyword evidence="2" id="KW-1185">Reference proteome</keyword>
<dbReference type="RefSeq" id="WP_310282418.1">
    <property type="nucleotide sequence ID" value="NZ_JAVDWQ010000010.1"/>
</dbReference>